<dbReference type="AlphaFoldDB" id="D3B997"/>
<gene>
    <name evidence="1" type="ORF">PPL_05041</name>
</gene>
<dbReference type="PANTHER" id="PTHR11012:SF30">
    <property type="entry name" value="PROTEIN KINASE-LIKE DOMAIN-CONTAINING"/>
    <property type="match status" value="1"/>
</dbReference>
<evidence type="ECO:0000313" key="2">
    <source>
        <dbReference type="Proteomes" id="UP000001396"/>
    </source>
</evidence>
<proteinExistence type="predicted"/>
<accession>D3B997</accession>
<evidence type="ECO:0008006" key="3">
    <source>
        <dbReference type="Google" id="ProtNLM"/>
    </source>
</evidence>
<dbReference type="InterPro" id="IPR011009">
    <property type="entry name" value="Kinase-like_dom_sf"/>
</dbReference>
<dbReference type="SUPFAM" id="SSF56112">
    <property type="entry name" value="Protein kinase-like (PK-like)"/>
    <property type="match status" value="1"/>
</dbReference>
<sequence>MDYYKTLAGYYISKNIRYLKSFTPLTLEVVTQNDFTVSWLEWAMNGESKSFKSYRLTGFELNDKVTGGFVSDITRVNLTWELRAGQQPASQAPPSTVLVKCIKQDFYNFRIAQTMAFHREAWFFLNWHKLDLGIDLMPRCYHASISKDSTNFIILMEDLGNGKAYNGSVLLGNQCWGEPKEELPPHLRRFTFDSIAMLEEIFVKMADFHSKTWRRASLLDVPELNFAKWLKGEDRSQWELGISTIRKLWANLKQSKTASQMSKVLVETMDKALANTNWEKFQGQFNINLNPTLPYCLIHGDFHGANLLWNPEPAVHRKSSYNNDEAEEVNQQPTNSSDKPPFYLVDWAGVGVFCPFTDLAQFVISNVEISYRQMNEERILRLYWNKLISNGVINARDYPFHKCYERYILGGTERWLQMFTLMAPSIPDFAVEYFHNQVASFIVDHKDIIDENELALMSSYPLVEFQVDLK</sequence>
<dbReference type="OMA" id="HGDFHAA"/>
<evidence type="ECO:0000313" key="1">
    <source>
        <dbReference type="EMBL" id="EFA82136.1"/>
    </source>
</evidence>
<organism evidence="1 2">
    <name type="scientific">Heterostelium pallidum (strain ATCC 26659 / Pp 5 / PN500)</name>
    <name type="common">Cellular slime mold</name>
    <name type="synonym">Polysphondylium pallidum</name>
    <dbReference type="NCBI Taxonomy" id="670386"/>
    <lineage>
        <taxon>Eukaryota</taxon>
        <taxon>Amoebozoa</taxon>
        <taxon>Evosea</taxon>
        <taxon>Eumycetozoa</taxon>
        <taxon>Dictyostelia</taxon>
        <taxon>Acytosteliales</taxon>
        <taxon>Acytosteliaceae</taxon>
        <taxon>Heterostelium</taxon>
    </lineage>
</organism>
<comment type="caution">
    <text evidence="1">The sequence shown here is derived from an EMBL/GenBank/DDBJ whole genome shotgun (WGS) entry which is preliminary data.</text>
</comment>
<protein>
    <recommendedName>
        <fullName evidence="3">CHK kinase-like domain-containing protein</fullName>
    </recommendedName>
</protein>
<dbReference type="PANTHER" id="PTHR11012">
    <property type="entry name" value="PROTEIN KINASE-LIKE DOMAIN-CONTAINING"/>
    <property type="match status" value="1"/>
</dbReference>
<dbReference type="RefSeq" id="XP_020434253.1">
    <property type="nucleotide sequence ID" value="XM_020575937.1"/>
</dbReference>
<dbReference type="EMBL" id="ADBJ01000021">
    <property type="protein sequence ID" value="EFA82136.1"/>
    <property type="molecule type" value="Genomic_DNA"/>
</dbReference>
<keyword evidence="2" id="KW-1185">Reference proteome</keyword>
<dbReference type="InParanoid" id="D3B997"/>
<dbReference type="GeneID" id="31360527"/>
<reference evidence="1 2" key="1">
    <citation type="journal article" date="2011" name="Genome Res.">
        <title>Phylogeny-wide analysis of social amoeba genomes highlights ancient origins for complex intercellular communication.</title>
        <authorList>
            <person name="Heidel A.J."/>
            <person name="Lawal H.M."/>
            <person name="Felder M."/>
            <person name="Schilde C."/>
            <person name="Helps N.R."/>
            <person name="Tunggal B."/>
            <person name="Rivero F."/>
            <person name="John U."/>
            <person name="Schleicher M."/>
            <person name="Eichinger L."/>
            <person name="Platzer M."/>
            <person name="Noegel A.A."/>
            <person name="Schaap P."/>
            <person name="Gloeckner G."/>
        </authorList>
    </citation>
    <scope>NUCLEOTIDE SEQUENCE [LARGE SCALE GENOMIC DNA]</scope>
    <source>
        <strain evidence="2">ATCC 26659 / Pp 5 / PN500</strain>
    </source>
</reference>
<dbReference type="Proteomes" id="UP000001396">
    <property type="component" value="Unassembled WGS sequence"/>
</dbReference>
<dbReference type="Gene3D" id="3.90.1200.10">
    <property type="match status" value="1"/>
</dbReference>
<name>D3B997_HETP5</name>